<dbReference type="FunFam" id="3.40.50.1820:FF:000080">
    <property type="entry name" value="Alpha/beta hydrolase"/>
    <property type="match status" value="1"/>
</dbReference>
<dbReference type="Proteomes" id="UP000315115">
    <property type="component" value="Chromosome 1"/>
</dbReference>
<gene>
    <name evidence="6" type="ORF">VroAM7_27810</name>
</gene>
<dbReference type="AlphaFoldDB" id="A0A510IAG0"/>
<evidence type="ECO:0000259" key="5">
    <source>
        <dbReference type="Pfam" id="PF00561"/>
    </source>
</evidence>
<dbReference type="SUPFAM" id="SSF53474">
    <property type="entry name" value="alpha/beta-Hydrolases"/>
    <property type="match status" value="1"/>
</dbReference>
<evidence type="ECO:0000313" key="6">
    <source>
        <dbReference type="EMBL" id="BBL90128.1"/>
    </source>
</evidence>
<keyword evidence="3 6" id="KW-0378">Hydrolase</keyword>
<dbReference type="InterPro" id="IPR012020">
    <property type="entry name" value="ABHD4"/>
</dbReference>
<evidence type="ECO:0000256" key="3">
    <source>
        <dbReference type="ARBA" id="ARBA00022801"/>
    </source>
</evidence>
<accession>A0A510IAG0</accession>
<feature type="active site" description="Charge relay system" evidence="4">
    <location>
        <position position="268"/>
    </location>
</feature>
<dbReference type="EMBL" id="AP019798">
    <property type="protein sequence ID" value="BBL90128.1"/>
    <property type="molecule type" value="Genomic_DNA"/>
</dbReference>
<keyword evidence="2" id="KW-0719">Serine esterase</keyword>
<feature type="active site" description="Charge relay system" evidence="4">
    <location>
        <position position="141"/>
    </location>
</feature>
<dbReference type="PANTHER" id="PTHR10794">
    <property type="entry name" value="ABHYDROLASE DOMAIN-CONTAINING PROTEIN"/>
    <property type="match status" value="1"/>
</dbReference>
<feature type="active site" description="Charge relay system" evidence="4">
    <location>
        <position position="295"/>
    </location>
</feature>
<dbReference type="Gene3D" id="3.40.50.1820">
    <property type="entry name" value="alpha/beta hydrolase"/>
    <property type="match status" value="1"/>
</dbReference>
<protein>
    <submittedName>
        <fullName evidence="6">Hydrolase</fullName>
    </submittedName>
</protein>
<dbReference type="GO" id="GO:0047372">
    <property type="term" value="F:monoacylglycerol lipase activity"/>
    <property type="evidence" value="ECO:0007669"/>
    <property type="project" value="TreeGrafter"/>
</dbReference>
<proteinExistence type="inferred from homology"/>
<dbReference type="InterPro" id="IPR000073">
    <property type="entry name" value="AB_hydrolase_1"/>
</dbReference>
<dbReference type="PROSITE" id="PS01133">
    <property type="entry name" value="UPF0017"/>
    <property type="match status" value="1"/>
</dbReference>
<sequence>MTQFFAAAGIKNPHLQTLLPRFIRKKALFTPVWQTLDTPDDDFLDLAWSEQQDTEIARNKPIFVLFHGLEGCFYSPYANGLMNAFSKSGWLSVMMHFRGCSGKPNKKARAYHSGEVTDARFFLEQLNQQFPNTPKVAVGISLGGNMLANYLAQYRDDPILSAATIVSAPLDLSACANRIEQGFSKVYKRYLLSSLKRNALQKHDLIQGELALSYSSIKRVTRLYEFDDLVTAPLHGFKDAQDYYDQCSGLSKLQQITLPTLIIHAKDDPFMTEAVIPKFVLPDNIDYRLYENGGHVGFLTGTALKPKFWLEEALPAYYESIAAEYLSTVPKQQTQ</sequence>
<organism evidence="6 7">
    <name type="scientific">Vibrio rotiferianus</name>
    <dbReference type="NCBI Taxonomy" id="190895"/>
    <lineage>
        <taxon>Bacteria</taxon>
        <taxon>Pseudomonadati</taxon>
        <taxon>Pseudomonadota</taxon>
        <taxon>Gammaproteobacteria</taxon>
        <taxon>Vibrionales</taxon>
        <taxon>Vibrionaceae</taxon>
        <taxon>Vibrio</taxon>
    </lineage>
</organism>
<dbReference type="Pfam" id="PF00561">
    <property type="entry name" value="Abhydrolase_1"/>
    <property type="match status" value="1"/>
</dbReference>
<dbReference type="PIRSF" id="PIRSF005211">
    <property type="entry name" value="Ab_hydro_YheT"/>
    <property type="match status" value="1"/>
</dbReference>
<evidence type="ECO:0000256" key="2">
    <source>
        <dbReference type="ARBA" id="ARBA00022487"/>
    </source>
</evidence>
<dbReference type="InterPro" id="IPR050960">
    <property type="entry name" value="AB_hydrolase_4_sf"/>
</dbReference>
<evidence type="ECO:0000313" key="7">
    <source>
        <dbReference type="Proteomes" id="UP000315115"/>
    </source>
</evidence>
<dbReference type="RefSeq" id="WP_143693027.1">
    <property type="nucleotide sequence ID" value="NZ_AP019798.1"/>
</dbReference>
<dbReference type="InterPro" id="IPR029058">
    <property type="entry name" value="AB_hydrolase_fold"/>
</dbReference>
<evidence type="ECO:0000256" key="1">
    <source>
        <dbReference type="ARBA" id="ARBA00010884"/>
    </source>
</evidence>
<comment type="similarity">
    <text evidence="1">Belongs to the AB hydrolase superfamily. AB hydrolase 4 family.</text>
</comment>
<dbReference type="InterPro" id="IPR000952">
    <property type="entry name" value="AB_hydrolase_4_CS"/>
</dbReference>
<name>A0A510IAG0_9VIBR</name>
<feature type="domain" description="AB hydrolase-1" evidence="5">
    <location>
        <begin position="61"/>
        <end position="301"/>
    </location>
</feature>
<dbReference type="GO" id="GO:0034338">
    <property type="term" value="F:short-chain carboxylesterase activity"/>
    <property type="evidence" value="ECO:0007669"/>
    <property type="project" value="TreeGrafter"/>
</dbReference>
<evidence type="ECO:0000256" key="4">
    <source>
        <dbReference type="PIRSR" id="PIRSR005211-1"/>
    </source>
</evidence>
<dbReference type="PANTHER" id="PTHR10794:SF94">
    <property type="entry name" value="ESTERASE YHET-RELATED"/>
    <property type="match status" value="1"/>
</dbReference>
<dbReference type="NCBIfam" id="NF008218">
    <property type="entry name" value="PRK10985.1"/>
    <property type="match status" value="1"/>
</dbReference>
<reference evidence="7" key="1">
    <citation type="submission" date="2019-07" db="EMBL/GenBank/DDBJ databases">
        <title>Complete Genome Sequences of Vibrion rotiferianus strain AM7.</title>
        <authorList>
            <person name="Miyazaki K."/>
            <person name="Wiseschart A."/>
            <person name="Pootanakit K."/>
            <person name="Ishimori K."/>
            <person name="Kitahara K."/>
        </authorList>
    </citation>
    <scope>NUCLEOTIDE SEQUENCE [LARGE SCALE GENOMIC DNA]</scope>
    <source>
        <strain evidence="7">AM7</strain>
    </source>
</reference>